<feature type="binding site" evidence="7">
    <location>
        <position position="534"/>
    </location>
    <ligand>
        <name>deamido-NAD(+)</name>
        <dbReference type="ChEBI" id="CHEBI:58437"/>
        <note>ligand shared between two neighboring subunits</note>
    </ligand>
</feature>
<feature type="active site" description="Nucleophile; for glutaminase activity" evidence="7">
    <location>
        <position position="148"/>
    </location>
</feature>
<evidence type="ECO:0000313" key="11">
    <source>
        <dbReference type="EMBL" id="ALC17618.1"/>
    </source>
</evidence>
<sequence length="575" mass="63263">MLIAIAQLNYTIGDIQGNATKILQVIGDQKNKVDLIVFTELALTGYYPQDLIFSNPVWQAEEAALAEICKATENSRAAVVIGCVTKNPFAGKPFQNSIKVFTSGAESFCYSKKLLPTYNIFEEARHFSPGQQQGVWLFKGYKLGFLICEDGWGQAEHNLYASHPVNELKGQGLDLIISVNASPSNLGKQKQRRQVFKDVALTCNAPVIYSNQVGGNDEIVFDGASFAVNKYGEMVGMMASFEEAIGILEYDKEEGAAPRKGQFTKAEGFGHSEISIEPRLMVNQAMLGLRDYVDKLGFPGVVVGSSGGIDSAVTLALAAGALGPERVKAITMPSKYSSAGSVDDSVKLCQNLGIELFTRPIKDDFDVAVREFEVAFGEVPSGLTQENIQARVRGRVLMEYSNHTGYLVLSTGNKSEMAVGYATLYGDMNGGLNLLGDMYKCDVYAVARWFNNAYPEMQIPIEIIDKAPSAELAPGQADTDSLPPYEILDAILRIYIESDLLSEEERNLYLETLKATSDATIKRVCRMIDRAEFKRRQAPPIIRMQRRSFGIGRHLPIVAKYPDINKLSDLSLMLR</sequence>
<comment type="function">
    <text evidence="7">Catalyzes the ATP-dependent amidation of deamido-NAD to form NAD. Uses L-glutamine as a nitrogen source.</text>
</comment>
<feature type="domain" description="CN hydrolase" evidence="10">
    <location>
        <begin position="1"/>
        <end position="252"/>
    </location>
</feature>
<dbReference type="GO" id="GO:0008795">
    <property type="term" value="F:NAD+ synthase activity"/>
    <property type="evidence" value="ECO:0007669"/>
    <property type="project" value="UniProtKB-UniRule"/>
</dbReference>
<evidence type="ECO:0000256" key="1">
    <source>
        <dbReference type="ARBA" id="ARBA00005188"/>
    </source>
</evidence>
<dbReference type="NCBIfam" id="NF010588">
    <property type="entry name" value="PRK13981.1"/>
    <property type="match status" value="1"/>
</dbReference>
<dbReference type="Proteomes" id="UP000057158">
    <property type="component" value="Chromosome"/>
</dbReference>
<evidence type="ECO:0000256" key="2">
    <source>
        <dbReference type="ARBA" id="ARBA00007145"/>
    </source>
</evidence>
<dbReference type="PROSITE" id="PS50263">
    <property type="entry name" value="CN_HYDROLASE"/>
    <property type="match status" value="1"/>
</dbReference>
<dbReference type="FunFam" id="3.40.50.620:FF:000106">
    <property type="entry name" value="Glutamine-dependent NAD(+) synthetase"/>
    <property type="match status" value="1"/>
</dbReference>
<feature type="binding site" evidence="7">
    <location>
        <position position="387"/>
    </location>
    <ligand>
        <name>deamido-NAD(+)</name>
        <dbReference type="ChEBI" id="CHEBI:58437"/>
        <note>ligand shared between two neighboring subunits</note>
    </ligand>
</feature>
<keyword evidence="3 7" id="KW-0436">Ligase</keyword>
<feature type="binding site" evidence="7">
    <location>
        <position position="182"/>
    </location>
    <ligand>
        <name>L-glutamine</name>
        <dbReference type="ChEBI" id="CHEBI:58359"/>
    </ligand>
</feature>
<dbReference type="GO" id="GO:0009435">
    <property type="term" value="P:NAD+ biosynthetic process"/>
    <property type="evidence" value="ECO:0007669"/>
    <property type="project" value="UniProtKB-UniRule"/>
</dbReference>
<dbReference type="PANTHER" id="PTHR23090:SF9">
    <property type="entry name" value="GLUTAMINE-DEPENDENT NAD(+) SYNTHETASE"/>
    <property type="match status" value="1"/>
</dbReference>
<evidence type="ECO:0000256" key="9">
    <source>
        <dbReference type="RuleBase" id="RU003811"/>
    </source>
</evidence>
<dbReference type="UniPathway" id="UPA00253">
    <property type="reaction ID" value="UER00334"/>
</dbReference>
<comment type="similarity">
    <text evidence="2 7 8">In the C-terminal section; belongs to the NAD synthetase family.</text>
</comment>
<evidence type="ECO:0000313" key="12">
    <source>
        <dbReference type="Proteomes" id="UP000057158"/>
    </source>
</evidence>
<dbReference type="GO" id="GO:0004359">
    <property type="term" value="F:glutaminase activity"/>
    <property type="evidence" value="ECO:0007669"/>
    <property type="project" value="InterPro"/>
</dbReference>
<feature type="active site" description="Proton acceptor; for glutaminase activity" evidence="7">
    <location>
        <position position="40"/>
    </location>
</feature>
<reference evidence="11 12" key="1">
    <citation type="submission" date="2015-07" db="EMBL/GenBank/DDBJ databases">
        <title>Isolation and Genomic Characterization of a Novel Halophilic Metal-Reducing Deltaproteobacterium from the Deep Subsurface.</title>
        <authorList>
            <person name="Badalamenti J.P."/>
            <person name="Summers Z.M."/>
            <person name="Gralnick J.A."/>
            <person name="Bond D.R."/>
        </authorList>
    </citation>
    <scope>NUCLEOTIDE SEQUENCE [LARGE SCALE GENOMIC DNA]</scope>
    <source>
        <strain evidence="11 12">WTL</strain>
    </source>
</reference>
<feature type="binding site" evidence="7">
    <location>
        <position position="118"/>
    </location>
    <ligand>
        <name>L-glutamine</name>
        <dbReference type="ChEBI" id="CHEBI:58359"/>
    </ligand>
</feature>
<gene>
    <name evidence="7 11" type="primary">nadE</name>
    <name evidence="11" type="ORF">DSOUD_2888</name>
</gene>
<dbReference type="AlphaFoldDB" id="A0A0M5IZK4"/>
<dbReference type="InterPro" id="IPR014729">
    <property type="entry name" value="Rossmann-like_a/b/a_fold"/>
</dbReference>
<dbReference type="Gene3D" id="3.60.110.10">
    <property type="entry name" value="Carbon-nitrogen hydrolase"/>
    <property type="match status" value="1"/>
</dbReference>
<dbReference type="EMBL" id="CP010802">
    <property type="protein sequence ID" value="ALC17618.1"/>
    <property type="molecule type" value="Genomic_DNA"/>
</dbReference>
<dbReference type="CDD" id="cd07570">
    <property type="entry name" value="GAT_Gln-NAD-synth"/>
    <property type="match status" value="1"/>
</dbReference>
<dbReference type="NCBIfam" id="TIGR00552">
    <property type="entry name" value="nadE"/>
    <property type="match status" value="1"/>
</dbReference>
<evidence type="ECO:0000259" key="10">
    <source>
        <dbReference type="PROSITE" id="PS50263"/>
    </source>
</evidence>
<comment type="caution">
    <text evidence="7">Lacks conserved residue(s) required for the propagation of feature annotation.</text>
</comment>
<dbReference type="RefSeq" id="WP_053551616.1">
    <property type="nucleotide sequence ID" value="NZ_CP010802.1"/>
</dbReference>
<organism evidence="11 12">
    <name type="scientific">Desulfuromonas soudanensis</name>
    <dbReference type="NCBI Taxonomy" id="1603606"/>
    <lineage>
        <taxon>Bacteria</taxon>
        <taxon>Pseudomonadati</taxon>
        <taxon>Thermodesulfobacteriota</taxon>
        <taxon>Desulfuromonadia</taxon>
        <taxon>Desulfuromonadales</taxon>
        <taxon>Desulfuromonadaceae</taxon>
        <taxon>Desulfuromonas</taxon>
    </lineage>
</organism>
<comment type="pathway">
    <text evidence="1 7 8">Cofactor biosynthesis; NAD(+) biosynthesis; NAD(+) from deamido-NAD(+) (L-Gln route): step 1/1.</text>
</comment>
<dbReference type="PIRSF" id="PIRSF006630">
    <property type="entry name" value="NADS_GAT"/>
    <property type="match status" value="1"/>
</dbReference>
<comment type="similarity">
    <text evidence="9">Belongs to the NAD synthetase family.</text>
</comment>
<dbReference type="HAMAP" id="MF_02090">
    <property type="entry name" value="NadE_glutamine_dep"/>
    <property type="match status" value="1"/>
</dbReference>
<dbReference type="SUPFAM" id="SSF56317">
    <property type="entry name" value="Carbon-nitrogen hydrolase"/>
    <property type="match status" value="1"/>
</dbReference>
<keyword evidence="4 7" id="KW-0547">Nucleotide-binding</keyword>
<keyword evidence="5 7" id="KW-0067">ATP-binding</keyword>
<dbReference type="InterPro" id="IPR036526">
    <property type="entry name" value="C-N_Hydrolase_sf"/>
</dbReference>
<dbReference type="Gene3D" id="3.40.50.620">
    <property type="entry name" value="HUPs"/>
    <property type="match status" value="1"/>
</dbReference>
<dbReference type="InterPro" id="IPR003694">
    <property type="entry name" value="NAD_synthase"/>
</dbReference>
<accession>A0A0M5IZK4</accession>
<evidence type="ECO:0000256" key="3">
    <source>
        <dbReference type="ARBA" id="ARBA00022598"/>
    </source>
</evidence>
<feature type="binding site" evidence="7">
    <location>
        <position position="416"/>
    </location>
    <ligand>
        <name>deamido-NAD(+)</name>
        <dbReference type="ChEBI" id="CHEBI:58437"/>
        <note>ligand shared between two neighboring subunits</note>
    </ligand>
</feature>
<comment type="catalytic activity">
    <reaction evidence="7 8">
        <text>deamido-NAD(+) + L-glutamine + ATP + H2O = L-glutamate + AMP + diphosphate + NAD(+) + H(+)</text>
        <dbReference type="Rhea" id="RHEA:24384"/>
        <dbReference type="ChEBI" id="CHEBI:15377"/>
        <dbReference type="ChEBI" id="CHEBI:15378"/>
        <dbReference type="ChEBI" id="CHEBI:29985"/>
        <dbReference type="ChEBI" id="CHEBI:30616"/>
        <dbReference type="ChEBI" id="CHEBI:33019"/>
        <dbReference type="ChEBI" id="CHEBI:57540"/>
        <dbReference type="ChEBI" id="CHEBI:58359"/>
        <dbReference type="ChEBI" id="CHEBI:58437"/>
        <dbReference type="ChEBI" id="CHEBI:456215"/>
        <dbReference type="EC" id="6.3.5.1"/>
    </reaction>
</comment>
<feature type="binding site" evidence="7">
    <location>
        <begin position="304"/>
        <end position="311"/>
    </location>
    <ligand>
        <name>ATP</name>
        <dbReference type="ChEBI" id="CHEBI:30616"/>
    </ligand>
</feature>
<dbReference type="OrthoDB" id="9799210at2"/>
<dbReference type="GO" id="GO:0005524">
    <property type="term" value="F:ATP binding"/>
    <property type="evidence" value="ECO:0007669"/>
    <property type="project" value="UniProtKB-UniRule"/>
</dbReference>
<evidence type="ECO:0000256" key="5">
    <source>
        <dbReference type="ARBA" id="ARBA00022840"/>
    </source>
</evidence>
<dbReference type="PATRIC" id="fig|1603606.3.peg.3113"/>
<proteinExistence type="inferred from homology"/>
<dbReference type="KEGG" id="des:DSOUD_2888"/>
<feature type="binding site" evidence="7">
    <location>
        <position position="411"/>
    </location>
    <ligand>
        <name>ATP</name>
        <dbReference type="ChEBI" id="CHEBI:30616"/>
    </ligand>
</feature>
<dbReference type="SUPFAM" id="SSF52402">
    <property type="entry name" value="Adenine nucleotide alpha hydrolases-like"/>
    <property type="match status" value="1"/>
</dbReference>
<keyword evidence="12" id="KW-1185">Reference proteome</keyword>
<dbReference type="GO" id="GO:0005737">
    <property type="term" value="C:cytoplasm"/>
    <property type="evidence" value="ECO:0007669"/>
    <property type="project" value="InterPro"/>
</dbReference>
<dbReference type="InterPro" id="IPR022310">
    <property type="entry name" value="NAD/GMP_synthase"/>
</dbReference>
<evidence type="ECO:0000256" key="8">
    <source>
        <dbReference type="PIRNR" id="PIRNR006630"/>
    </source>
</evidence>
<feature type="binding site" evidence="7">
    <location>
        <position position="188"/>
    </location>
    <ligand>
        <name>L-glutamine</name>
        <dbReference type="ChEBI" id="CHEBI:58359"/>
    </ligand>
</feature>
<dbReference type="STRING" id="1603606.DSOUD_2888"/>
<dbReference type="InterPro" id="IPR014445">
    <property type="entry name" value="Gln-dep_NAD_synthase"/>
</dbReference>
<dbReference type="CDD" id="cd00553">
    <property type="entry name" value="NAD_synthase"/>
    <property type="match status" value="1"/>
</dbReference>
<evidence type="ECO:0000256" key="6">
    <source>
        <dbReference type="ARBA" id="ARBA00023027"/>
    </source>
</evidence>
<keyword evidence="6 7" id="KW-0520">NAD</keyword>
<dbReference type="InterPro" id="IPR003010">
    <property type="entry name" value="C-N_Hydrolase"/>
</dbReference>
<name>A0A0M5IZK4_9BACT</name>
<evidence type="ECO:0000256" key="7">
    <source>
        <dbReference type="HAMAP-Rule" id="MF_02090"/>
    </source>
</evidence>
<dbReference type="Pfam" id="PF02540">
    <property type="entry name" value="NAD_synthase"/>
    <property type="match status" value="1"/>
</dbReference>
<dbReference type="Pfam" id="PF00795">
    <property type="entry name" value="CN_hydrolase"/>
    <property type="match status" value="1"/>
</dbReference>
<dbReference type="GO" id="GO:0003952">
    <property type="term" value="F:NAD+ synthase (glutamine-hydrolyzing) activity"/>
    <property type="evidence" value="ECO:0007669"/>
    <property type="project" value="UniProtKB-UniRule"/>
</dbReference>
<protein>
    <recommendedName>
        <fullName evidence="7 8">Glutamine-dependent NAD(+) synthetase</fullName>
        <ecNumber evidence="7 8">6.3.5.1</ecNumber>
    </recommendedName>
    <alternativeName>
        <fullName evidence="7 8">NAD(+) synthase [glutamine-hydrolyzing]</fullName>
    </alternativeName>
</protein>
<feature type="active site" description="For glutaminase activity" evidence="7">
    <location>
        <position position="112"/>
    </location>
</feature>
<dbReference type="PANTHER" id="PTHR23090">
    <property type="entry name" value="NH 3 /GLUTAMINE-DEPENDENT NAD + SYNTHETASE"/>
    <property type="match status" value="1"/>
</dbReference>
<evidence type="ECO:0000256" key="4">
    <source>
        <dbReference type="ARBA" id="ARBA00022741"/>
    </source>
</evidence>
<dbReference type="EC" id="6.3.5.1" evidence="7 8"/>